<dbReference type="Proteomes" id="UP000188637">
    <property type="component" value="Unassembled WGS sequence"/>
</dbReference>
<protein>
    <submittedName>
        <fullName evidence="1">Uncharacterized protein</fullName>
    </submittedName>
</protein>
<evidence type="ECO:0000313" key="2">
    <source>
        <dbReference type="Proteomes" id="UP000188637"/>
    </source>
</evidence>
<organism evidence="1 2">
    <name type="scientific">Candidatus Epulonipiscium fishelsonii</name>
    <dbReference type="NCBI Taxonomy" id="77094"/>
    <lineage>
        <taxon>Bacteria</taxon>
        <taxon>Bacillati</taxon>
        <taxon>Bacillota</taxon>
        <taxon>Clostridia</taxon>
        <taxon>Lachnospirales</taxon>
        <taxon>Lachnospiraceae</taxon>
        <taxon>Candidatus Epulonipiscium</taxon>
    </lineage>
</organism>
<evidence type="ECO:0000313" key="1">
    <source>
        <dbReference type="EMBL" id="ONI44458.1"/>
    </source>
</evidence>
<proteinExistence type="predicted"/>
<accession>A0ACC8XHR5</accession>
<name>A0ACC8XHR5_9FIRM</name>
<gene>
    <name evidence="1" type="ORF">AN640_05510</name>
</gene>
<keyword evidence="2" id="KW-1185">Reference proteome</keyword>
<comment type="caution">
    <text evidence="1">The sequence shown here is derived from an EMBL/GenBank/DDBJ whole genome shotgun (WGS) entry which is preliminary data.</text>
</comment>
<sequence length="263" mass="29835">MAKLKVKEFYENVSYEEVNITSYDGKETLYAKIFPQKNSNLWVIVVHGYTTSHKNIEDVIVEYYNRGYNVVAPDLRSHGNSTGKYITLGEKDKDDIVAWANYINTPESKIVLHGFSMGAGTVLLASSEEELPESVFAIIEDSGYTTALQMLKEQLKYRFNLPSFPIINISNVVSIIKADLNFYKTKPIEAILDSDLPILFIHGDEDIFVLPYMHTELYNAYKGPKDSLIIEGAGHTAGRYIDPQLYYDTVFDFIAIALEETKE</sequence>
<reference evidence="1" key="1">
    <citation type="submission" date="2016-08" db="EMBL/GenBank/DDBJ databases">
        <authorList>
            <person name="Ngugi D.K."/>
            <person name="Miyake S."/>
            <person name="Stingl U."/>
        </authorList>
    </citation>
    <scope>NUCLEOTIDE SEQUENCE</scope>
    <source>
        <strain evidence="1">SCG-D08WGA-EpuloA1</strain>
    </source>
</reference>
<dbReference type="EMBL" id="LJHD01000106">
    <property type="protein sequence ID" value="ONI44458.1"/>
    <property type="molecule type" value="Genomic_DNA"/>
</dbReference>